<feature type="chain" id="PRO_5042284415" evidence="1">
    <location>
        <begin position="21"/>
        <end position="210"/>
    </location>
</feature>
<reference evidence="4 6" key="2">
    <citation type="submission" date="2018-10" db="EMBL/GenBank/DDBJ databases">
        <title>Genomic Encyclopedia of Type Strains, Phase IV (KMG-IV): sequencing the most valuable type-strain genomes for metagenomic binning, comparative biology and taxonomic classification.</title>
        <authorList>
            <person name="Goeker M."/>
        </authorList>
    </citation>
    <scope>NUCLEOTIDE SEQUENCE [LARGE SCALE GENOMIC DNA]</scope>
    <source>
        <strain evidence="4 6">DSM 19791</strain>
    </source>
</reference>
<dbReference type="KEGG" id="smic:SmB9_13350"/>
<dbReference type="InterPro" id="IPR013424">
    <property type="entry name" value="Ice-binding_C"/>
</dbReference>
<dbReference type="Proteomes" id="UP000275727">
    <property type="component" value="Chromosome"/>
</dbReference>
<sequence length="210" mass="22058">MLKLLLGVAASTILAASAHAAVITPVSATASSTFNNGFYNAENLIDGSGLSGGQHDSNFANMWMTDLGASKAQVTFDLGGLFNLASADIWQFNFGTNTPVISTLDRGVKDFRVLVSLDGVSFSEIFTGTLDRSLDGSPITAQTIALSGAARFVQLDILSNYTYGTIYEAWEASGLSEVRFNSADVPEPASLALVVLGLGALGIARRRRAI</sequence>
<name>A0AAD1D5C8_SPHMI</name>
<proteinExistence type="predicted"/>
<evidence type="ECO:0000313" key="4">
    <source>
        <dbReference type="EMBL" id="RKS90762.1"/>
    </source>
</evidence>
<dbReference type="Pfam" id="PF07589">
    <property type="entry name" value="PEP-CTERM"/>
    <property type="match status" value="1"/>
</dbReference>
<dbReference type="Pfam" id="PF00754">
    <property type="entry name" value="F5_F8_type_C"/>
    <property type="match status" value="1"/>
</dbReference>
<evidence type="ECO:0000256" key="1">
    <source>
        <dbReference type="SAM" id="SignalP"/>
    </source>
</evidence>
<gene>
    <name evidence="4" type="ORF">DFR51_0303</name>
    <name evidence="3" type="ORF">SmB9_13350</name>
</gene>
<dbReference type="Gene3D" id="2.60.120.260">
    <property type="entry name" value="Galactose-binding domain-like"/>
    <property type="match status" value="1"/>
</dbReference>
<organism evidence="3 5">
    <name type="scientific">Sphingosinicella microcystinivorans</name>
    <dbReference type="NCBI Taxonomy" id="335406"/>
    <lineage>
        <taxon>Bacteria</taxon>
        <taxon>Pseudomonadati</taxon>
        <taxon>Pseudomonadota</taxon>
        <taxon>Alphaproteobacteria</taxon>
        <taxon>Sphingomonadales</taxon>
        <taxon>Sphingosinicellaceae</taxon>
        <taxon>Sphingosinicella</taxon>
    </lineage>
</organism>
<dbReference type="PROSITE" id="PS50022">
    <property type="entry name" value="FA58C_3"/>
    <property type="match status" value="1"/>
</dbReference>
<dbReference type="EMBL" id="AP018711">
    <property type="protein sequence ID" value="BBE33677.1"/>
    <property type="molecule type" value="Genomic_DNA"/>
</dbReference>
<reference evidence="3 5" key="1">
    <citation type="submission" date="2018-06" db="EMBL/GenBank/DDBJ databases">
        <title>Complete Genome Sequence of the Microcystin-Degrading Bacterium Sphingosinicella microcystinivorans Strain B-9.</title>
        <authorList>
            <person name="Jin H."/>
            <person name="Nishizawa T."/>
            <person name="Guo Y."/>
            <person name="Nishizawa A."/>
            <person name="Park H."/>
            <person name="Kato H."/>
            <person name="Tsuji K."/>
            <person name="Harada K."/>
        </authorList>
    </citation>
    <scope>NUCLEOTIDE SEQUENCE [LARGE SCALE GENOMIC DNA]</scope>
    <source>
        <strain evidence="3 5">B9</strain>
    </source>
</reference>
<keyword evidence="1" id="KW-0732">Signal</keyword>
<dbReference type="InterPro" id="IPR008979">
    <property type="entry name" value="Galactose-bd-like_sf"/>
</dbReference>
<dbReference type="Proteomes" id="UP000276029">
    <property type="component" value="Unassembled WGS sequence"/>
</dbReference>
<dbReference type="SUPFAM" id="SSF49785">
    <property type="entry name" value="Galactose-binding domain-like"/>
    <property type="match status" value="1"/>
</dbReference>
<feature type="signal peptide" evidence="1">
    <location>
        <begin position="1"/>
        <end position="20"/>
    </location>
</feature>
<dbReference type="AlphaFoldDB" id="A0AAD1D5C8"/>
<evidence type="ECO:0000313" key="6">
    <source>
        <dbReference type="Proteomes" id="UP000276029"/>
    </source>
</evidence>
<accession>A0AAD1D5C8</accession>
<dbReference type="InterPro" id="IPR000421">
    <property type="entry name" value="FA58C"/>
</dbReference>
<feature type="domain" description="F5/8 type C" evidence="2">
    <location>
        <begin position="9"/>
        <end position="175"/>
    </location>
</feature>
<protein>
    <submittedName>
        <fullName evidence="4">Secreted protein with PEP-CTERM sorting signal</fullName>
    </submittedName>
</protein>
<dbReference type="RefSeq" id="WP_121049577.1">
    <property type="nucleotide sequence ID" value="NZ_AP018711.1"/>
</dbReference>
<dbReference type="NCBIfam" id="TIGR02595">
    <property type="entry name" value="PEP_CTERM"/>
    <property type="match status" value="1"/>
</dbReference>
<keyword evidence="6" id="KW-1185">Reference proteome</keyword>
<evidence type="ECO:0000259" key="2">
    <source>
        <dbReference type="PROSITE" id="PS50022"/>
    </source>
</evidence>
<evidence type="ECO:0000313" key="3">
    <source>
        <dbReference type="EMBL" id="BBE33677.1"/>
    </source>
</evidence>
<evidence type="ECO:0000313" key="5">
    <source>
        <dbReference type="Proteomes" id="UP000275727"/>
    </source>
</evidence>
<dbReference type="EMBL" id="RBWX01000007">
    <property type="protein sequence ID" value="RKS90762.1"/>
    <property type="molecule type" value="Genomic_DNA"/>
</dbReference>